<accession>A0A6A5BKE7</accession>
<dbReference type="EMBL" id="VFQX01000053">
    <property type="protein sequence ID" value="KAF0974105.1"/>
    <property type="molecule type" value="Genomic_DNA"/>
</dbReference>
<dbReference type="OMA" id="CQFLMLY"/>
<name>A0A6A5BKE7_NAEFO</name>
<dbReference type="GO" id="GO:0004719">
    <property type="term" value="F:protein-L-isoaspartate (D-aspartate) O-methyltransferase activity"/>
    <property type="evidence" value="ECO:0007669"/>
    <property type="project" value="InterPro"/>
</dbReference>
<dbReference type="InterPro" id="IPR044736">
    <property type="entry name" value="Gid1/RanBPM/SPLA_SPRY"/>
</dbReference>
<evidence type="ECO:0000256" key="1">
    <source>
        <dbReference type="ARBA" id="ARBA00005369"/>
    </source>
</evidence>
<dbReference type="SUPFAM" id="SSF53335">
    <property type="entry name" value="S-adenosyl-L-methionine-dependent methyltransferases"/>
    <property type="match status" value="1"/>
</dbReference>
<dbReference type="VEuPathDB" id="AmoebaDB:NF0064590"/>
<reference evidence="2 3" key="1">
    <citation type="journal article" date="2019" name="Sci. Rep.">
        <title>Nanopore sequencing improves the draft genome of the human pathogenic amoeba Naegleria fowleri.</title>
        <authorList>
            <person name="Liechti N."/>
            <person name="Schurch N."/>
            <person name="Bruggmann R."/>
            <person name="Wittwer M."/>
        </authorList>
    </citation>
    <scope>NUCLEOTIDE SEQUENCE [LARGE SCALE GENOMIC DNA]</scope>
    <source>
        <strain evidence="2 3">ATCC 30894</strain>
    </source>
</reference>
<comment type="caution">
    <text evidence="2">The sequence shown here is derived from an EMBL/GenBank/DDBJ whole genome shotgun (WGS) entry which is preliminary data.</text>
</comment>
<evidence type="ECO:0000313" key="3">
    <source>
        <dbReference type="Proteomes" id="UP000444721"/>
    </source>
</evidence>
<dbReference type="VEuPathDB" id="AmoebaDB:NfTy_074770"/>
<keyword evidence="3" id="KW-1185">Reference proteome</keyword>
<dbReference type="OrthoDB" id="10257972at2759"/>
<dbReference type="InterPro" id="IPR029063">
    <property type="entry name" value="SAM-dependent_MTases_sf"/>
</dbReference>
<dbReference type="CDD" id="cd12885">
    <property type="entry name" value="SPRY_RanBP_like"/>
    <property type="match status" value="1"/>
</dbReference>
<evidence type="ECO:0000313" key="2">
    <source>
        <dbReference type="EMBL" id="KAF0974105.1"/>
    </source>
</evidence>
<dbReference type="AlphaFoldDB" id="A0A6A5BKE7"/>
<dbReference type="PANTHER" id="PTHR11579:SF9">
    <property type="entry name" value="PROTEIN-L-ISOASPARTATE O-METHYLTRANSFERASE"/>
    <property type="match status" value="1"/>
</dbReference>
<dbReference type="InterPro" id="IPR000682">
    <property type="entry name" value="PCMT"/>
</dbReference>
<dbReference type="RefSeq" id="XP_044558818.1">
    <property type="nucleotide sequence ID" value="XM_044710380.1"/>
</dbReference>
<protein>
    <recommendedName>
        <fullName evidence="4">B30.2/SPRY domain-containing protein</fullName>
    </recommendedName>
</protein>
<dbReference type="GeneID" id="68113933"/>
<dbReference type="VEuPathDB" id="AmoebaDB:FDP41_006715"/>
<comment type="similarity">
    <text evidence="1">Belongs to the methyltransferase superfamily. L-isoaspartyl/D-aspartyl protein methyltransferase family.</text>
</comment>
<dbReference type="InterPro" id="IPR043136">
    <property type="entry name" value="B30.2/SPRY_sf"/>
</dbReference>
<evidence type="ECO:0008006" key="4">
    <source>
        <dbReference type="Google" id="ProtNLM"/>
    </source>
</evidence>
<dbReference type="CDD" id="cd02440">
    <property type="entry name" value="AdoMet_MTases"/>
    <property type="match status" value="1"/>
</dbReference>
<dbReference type="Pfam" id="PF01135">
    <property type="entry name" value="PCMT"/>
    <property type="match status" value="1"/>
</dbReference>
<dbReference type="Gene3D" id="2.60.120.920">
    <property type="match status" value="1"/>
</dbReference>
<dbReference type="PANTHER" id="PTHR11579">
    <property type="entry name" value="PROTEIN-L-ISOASPARTATE O-METHYLTRANSFERASE"/>
    <property type="match status" value="1"/>
</dbReference>
<proteinExistence type="inferred from homology"/>
<dbReference type="Gene3D" id="3.40.50.150">
    <property type="entry name" value="Vaccinia Virus protein VP39"/>
    <property type="match status" value="1"/>
</dbReference>
<organism evidence="2 3">
    <name type="scientific">Naegleria fowleri</name>
    <name type="common">Brain eating amoeba</name>
    <dbReference type="NCBI Taxonomy" id="5763"/>
    <lineage>
        <taxon>Eukaryota</taxon>
        <taxon>Discoba</taxon>
        <taxon>Heterolobosea</taxon>
        <taxon>Tetramitia</taxon>
        <taxon>Eutetramitia</taxon>
        <taxon>Vahlkampfiidae</taxon>
        <taxon>Naegleria</taxon>
    </lineage>
</organism>
<dbReference type="Proteomes" id="UP000444721">
    <property type="component" value="Unassembled WGS sequence"/>
</dbReference>
<sequence>MSNTASSFPFPTPFMITNRNHQTTTLPPQYGSNLPHAPPMRMMMPYPPLNTPPIPKLSSAIMDTTNNTSLFSQYHSFFVVLSDFSVELFSEEIRSLRNNQASSDEKVSTSKHRDVASLRMNFANYKQFITSNQSSCKINMDTSTNTSESSTNNTYKYEWPSFKQQFYYQTGMIDSLKKRQFVIQCFDFNNLPIGNTINFNLLSICTGNVHQESFILNNNQYIIGKIQFKCQMKQFSDVEVNLKNLNIILPSTFNKEETQDCYLSYGFTSGENNTNGSFKSSPNPNQSFQLIVPWTLPWHFIHGMAPPNPQLLKPMMDTQLSLVWYELSSIYLTQTSLKELLEKNLVIRLMKKKRDVSVAEFSIPLSSIIKSGILKNSQYPFRQSEGTPSTVISGVVEFNNLPLFIQQESQHIKEDITPEKSVITDNRFNQSSSSLPYGVNVPQLFQTTTTTTSTTTTTTSTTSTWDEQQQQQLLLPPRKVFSPAHIASTNSTTMTTTIPTPSSSSDDFLTLDQTSSYSTGPSQIVLECTFKDMLDSDGLGMTHTLTIEQAVLATSSVTVQQSPFKYFEVQILDEGESGKCSIGLISKSNSSEKEMFGSATNTANTASIEHAMNVGYSSMDGYLFGKSQNNRFRRRPFGPQYRCGDVIGCGLISIPRIVDEPYGFSSSVPSQRYQQVAYFTRNGKLVGFAPYQVEEKDLAFAIVLRSKYMKVYVNFGQEKQPFQFDIHQADVLYFNQKLQQYANVSSGSEKSINIGVDYFNRVFIQNTFNNKNVFTTNPMHTILMEDYVMQKVHNKSKTKQLPTSKLQEINQKLINTITNPVTIKYKTPRKNSEKEEKVKWNGIESNRVLLSLLNIPKSSFSPNEFANVVNYGQFVIDYHLTPEGYNESIQFNVTPTLVAIRALEALQLSKGMKFLEVGSGCGYVTALVSFIVGEDGFCTGVDIDENVIGFAKQKLFEFSTSSHGCQYASQMCEIEFIKKNILLPKSLNIPILSCENYDAIFCGLEITTDTLKYFENVIKMNGKLVAALPDKCLYLFEFIGDDNWKRTKLMKNCDLPIVVLPSTDDIDFEKRERIREYVNNNFYFSKKDIDLALDTLGMDNLVNICQFLMLYSDPALRATETSLDQIVHALKLFETPCNTNLPVQQHILLFPVQAHFYLVHARNLSNFFQLPLNFVEDCLVKYQCNMMQLNPILEQISKQKLSSSFWDEDEEEKVCLELLSKFAK</sequence>
<gene>
    <name evidence="2" type="ORF">FDP41_006715</name>
</gene>
<dbReference type="GO" id="GO:0005737">
    <property type="term" value="C:cytoplasm"/>
    <property type="evidence" value="ECO:0007669"/>
    <property type="project" value="TreeGrafter"/>
</dbReference>